<accession>A0ABN9CHQ8</accession>
<reference evidence="7" key="1">
    <citation type="submission" date="2023-05" db="EMBL/GenBank/DDBJ databases">
        <authorList>
            <person name="Stuckert A."/>
        </authorList>
    </citation>
    <scope>NUCLEOTIDE SEQUENCE</scope>
</reference>
<comment type="caution">
    <text evidence="7">The sequence shown here is derived from an EMBL/GenBank/DDBJ whole genome shotgun (WGS) entry which is preliminary data.</text>
</comment>
<feature type="domain" description="HYDIN/VesB/CFA65-like Ig-like" evidence="6">
    <location>
        <begin position="58"/>
        <end position="142"/>
    </location>
</feature>
<evidence type="ECO:0000259" key="6">
    <source>
        <dbReference type="Pfam" id="PF22544"/>
    </source>
</evidence>
<protein>
    <recommendedName>
        <fullName evidence="6">HYDIN/VesB/CFA65-like Ig-like domain-containing protein</fullName>
    </recommendedName>
</protein>
<dbReference type="PANTHER" id="PTHR45912">
    <property type="entry name" value="CILIA- AND FLAGELLA-ASSOCIATED PROTEIN 47"/>
    <property type="match status" value="1"/>
</dbReference>
<name>A0ABN9CHQ8_9NEOB</name>
<dbReference type="Pfam" id="PF22544">
    <property type="entry name" value="HYDIN_VesB_CFA65-like_Ig"/>
    <property type="match status" value="1"/>
</dbReference>
<proteinExistence type="predicted"/>
<feature type="non-terminal residue" evidence="7">
    <location>
        <position position="145"/>
    </location>
</feature>
<keyword evidence="3" id="KW-0963">Cytoplasm</keyword>
<evidence type="ECO:0000256" key="3">
    <source>
        <dbReference type="ARBA" id="ARBA00022490"/>
    </source>
</evidence>
<dbReference type="InterPro" id="IPR053879">
    <property type="entry name" value="HYDIN_VesB_CFA65-like_Ig"/>
</dbReference>
<dbReference type="Gene3D" id="2.60.40.10">
    <property type="entry name" value="Immunoglobulins"/>
    <property type="match status" value="1"/>
</dbReference>
<evidence type="ECO:0000256" key="5">
    <source>
        <dbReference type="ARBA" id="ARBA00023273"/>
    </source>
</evidence>
<evidence type="ECO:0000256" key="4">
    <source>
        <dbReference type="ARBA" id="ARBA00023069"/>
    </source>
</evidence>
<feature type="non-terminal residue" evidence="7">
    <location>
        <position position="1"/>
    </location>
</feature>
<evidence type="ECO:0000256" key="2">
    <source>
        <dbReference type="ARBA" id="ARBA00004496"/>
    </source>
</evidence>
<dbReference type="EMBL" id="CATNWA010010272">
    <property type="protein sequence ID" value="CAI9559655.1"/>
    <property type="molecule type" value="Genomic_DNA"/>
</dbReference>
<keyword evidence="4" id="KW-0969">Cilium</keyword>
<comment type="subcellular location">
    <subcellularLocation>
        <location evidence="1">Cell projection</location>
        <location evidence="1">Cilium</location>
    </subcellularLocation>
    <subcellularLocation>
        <location evidence="2">Cytoplasm</location>
    </subcellularLocation>
</comment>
<keyword evidence="8" id="KW-1185">Reference proteome</keyword>
<dbReference type="PANTHER" id="PTHR45912:SF3">
    <property type="entry name" value="CILIA- AND FLAGELLA-ASSOCIATED PROTEIN 47"/>
    <property type="match status" value="1"/>
</dbReference>
<evidence type="ECO:0000313" key="8">
    <source>
        <dbReference type="Proteomes" id="UP001162483"/>
    </source>
</evidence>
<gene>
    <name evidence="7" type="ORF">SPARVUS_LOCUS5126259</name>
</gene>
<evidence type="ECO:0000313" key="7">
    <source>
        <dbReference type="EMBL" id="CAI9559655.1"/>
    </source>
</evidence>
<dbReference type="InterPro" id="IPR013783">
    <property type="entry name" value="Ig-like_fold"/>
</dbReference>
<sequence>AFSIRPARGIVDAYEDLECEVVWHPGFSSPEIGEFNLCVQQRNSAKLRCITELGSTSVQFTEQRVLFHHAPLGLTTYKTAIIQNTGMNHAYFQVVDISPLPGMMITPSQGVVPVGGYATLKIFFTPRAVMKFDTRVEVSVRNTKN</sequence>
<organism evidence="7 8">
    <name type="scientific">Staurois parvus</name>
    <dbReference type="NCBI Taxonomy" id="386267"/>
    <lineage>
        <taxon>Eukaryota</taxon>
        <taxon>Metazoa</taxon>
        <taxon>Chordata</taxon>
        <taxon>Craniata</taxon>
        <taxon>Vertebrata</taxon>
        <taxon>Euteleostomi</taxon>
        <taxon>Amphibia</taxon>
        <taxon>Batrachia</taxon>
        <taxon>Anura</taxon>
        <taxon>Neobatrachia</taxon>
        <taxon>Ranoidea</taxon>
        <taxon>Ranidae</taxon>
        <taxon>Staurois</taxon>
    </lineage>
</organism>
<keyword evidence="5" id="KW-0966">Cell projection</keyword>
<dbReference type="Proteomes" id="UP001162483">
    <property type="component" value="Unassembled WGS sequence"/>
</dbReference>
<evidence type="ECO:0000256" key="1">
    <source>
        <dbReference type="ARBA" id="ARBA00004138"/>
    </source>
</evidence>